<dbReference type="AlphaFoldDB" id="A0A2I0QXA0"/>
<evidence type="ECO:0000256" key="1">
    <source>
        <dbReference type="SAM" id="Phobius"/>
    </source>
</evidence>
<reference evidence="2 3" key="1">
    <citation type="submission" date="2017-06" db="EMBL/GenBank/DDBJ databases">
        <title>the draft geome sequence of Illustriluteabacillus marina B3227.</title>
        <authorList>
            <person name="He R.-H."/>
            <person name="Du Z.-J."/>
        </authorList>
    </citation>
    <scope>NUCLEOTIDE SEQUENCE [LARGE SCALE GENOMIC DNA]</scope>
    <source>
        <strain evidence="2 3">B3227</strain>
    </source>
</reference>
<sequence length="141" mass="16298">MKSRTKEFFLINIKSFAIYLLVTGFCSLLIVASWNTGNTNQVVRFTFYLAIIIYTISGFFLRIYSKWYENVLSVSLVALFVMLFSSIKIGLFVNLPFLYVMGWTRDFDFAFLPLLTPLFPSLLLLIGLGLKYMSLTIINRK</sequence>
<dbReference type="EMBL" id="PJNH01000001">
    <property type="protein sequence ID" value="PKR78961.1"/>
    <property type="molecule type" value="Genomic_DNA"/>
</dbReference>
<feature type="transmembrane region" description="Helical" evidence="1">
    <location>
        <begin position="111"/>
        <end position="133"/>
    </location>
</feature>
<protein>
    <submittedName>
        <fullName evidence="2">Uncharacterized protein</fullName>
    </submittedName>
</protein>
<name>A0A2I0QXA0_9BACI</name>
<evidence type="ECO:0000313" key="3">
    <source>
        <dbReference type="Proteomes" id="UP000243524"/>
    </source>
</evidence>
<organism evidence="2 3">
    <name type="scientific">Halalkalibacillus sediminis</name>
    <dbReference type="NCBI Taxonomy" id="2018042"/>
    <lineage>
        <taxon>Bacteria</taxon>
        <taxon>Bacillati</taxon>
        <taxon>Bacillota</taxon>
        <taxon>Bacilli</taxon>
        <taxon>Bacillales</taxon>
        <taxon>Bacillaceae</taxon>
        <taxon>Halalkalibacillus</taxon>
    </lineage>
</organism>
<keyword evidence="3" id="KW-1185">Reference proteome</keyword>
<keyword evidence="1" id="KW-1133">Transmembrane helix</keyword>
<comment type="caution">
    <text evidence="2">The sequence shown here is derived from an EMBL/GenBank/DDBJ whole genome shotgun (WGS) entry which is preliminary data.</text>
</comment>
<accession>A0A2I0QXA0</accession>
<proteinExistence type="predicted"/>
<keyword evidence="1" id="KW-0812">Transmembrane</keyword>
<dbReference type="Proteomes" id="UP000243524">
    <property type="component" value="Unassembled WGS sequence"/>
</dbReference>
<dbReference type="RefSeq" id="WP_101330705.1">
    <property type="nucleotide sequence ID" value="NZ_PJNH01000001.1"/>
</dbReference>
<feature type="transmembrane region" description="Helical" evidence="1">
    <location>
        <begin position="76"/>
        <end position="99"/>
    </location>
</feature>
<feature type="transmembrane region" description="Helical" evidence="1">
    <location>
        <begin position="46"/>
        <end position="64"/>
    </location>
</feature>
<feature type="transmembrane region" description="Helical" evidence="1">
    <location>
        <begin position="16"/>
        <end position="34"/>
    </location>
</feature>
<gene>
    <name evidence="2" type="ORF">CEY16_04190</name>
</gene>
<evidence type="ECO:0000313" key="2">
    <source>
        <dbReference type="EMBL" id="PKR78961.1"/>
    </source>
</evidence>
<keyword evidence="1" id="KW-0472">Membrane</keyword>